<dbReference type="AlphaFoldDB" id="A0A8X6U5Z2"/>
<gene>
    <name evidence="1" type="ORF">NPIL_296941</name>
</gene>
<protein>
    <submittedName>
        <fullName evidence="1">Uncharacterized protein</fullName>
    </submittedName>
</protein>
<keyword evidence="2" id="KW-1185">Reference proteome</keyword>
<evidence type="ECO:0000313" key="1">
    <source>
        <dbReference type="EMBL" id="GFT84005.1"/>
    </source>
</evidence>
<dbReference type="EMBL" id="BMAW01023689">
    <property type="protein sequence ID" value="GFT84005.1"/>
    <property type="molecule type" value="Genomic_DNA"/>
</dbReference>
<organism evidence="1 2">
    <name type="scientific">Nephila pilipes</name>
    <name type="common">Giant wood spider</name>
    <name type="synonym">Nephila maculata</name>
    <dbReference type="NCBI Taxonomy" id="299642"/>
    <lineage>
        <taxon>Eukaryota</taxon>
        <taxon>Metazoa</taxon>
        <taxon>Ecdysozoa</taxon>
        <taxon>Arthropoda</taxon>
        <taxon>Chelicerata</taxon>
        <taxon>Arachnida</taxon>
        <taxon>Araneae</taxon>
        <taxon>Araneomorphae</taxon>
        <taxon>Entelegynae</taxon>
        <taxon>Araneoidea</taxon>
        <taxon>Nephilidae</taxon>
        <taxon>Nephila</taxon>
    </lineage>
</organism>
<reference evidence="1" key="1">
    <citation type="submission" date="2020-08" db="EMBL/GenBank/DDBJ databases">
        <title>Multicomponent nature underlies the extraordinary mechanical properties of spider dragline silk.</title>
        <authorList>
            <person name="Kono N."/>
            <person name="Nakamura H."/>
            <person name="Mori M."/>
            <person name="Yoshida Y."/>
            <person name="Ohtoshi R."/>
            <person name="Malay A.D."/>
            <person name="Moran D.A.P."/>
            <person name="Tomita M."/>
            <person name="Numata K."/>
            <person name="Arakawa K."/>
        </authorList>
    </citation>
    <scope>NUCLEOTIDE SEQUENCE</scope>
</reference>
<sequence length="92" mass="10783">MLDILFSSERKKILCTAHFIASLEVKTDPTADPFHRAMIYDFEPPSHVFPLDNMTKSRPVIDVTVKDYCRARSPYFTLPFRQDVTKWPHQNI</sequence>
<comment type="caution">
    <text evidence="1">The sequence shown here is derived from an EMBL/GenBank/DDBJ whole genome shotgun (WGS) entry which is preliminary data.</text>
</comment>
<evidence type="ECO:0000313" key="2">
    <source>
        <dbReference type="Proteomes" id="UP000887013"/>
    </source>
</evidence>
<dbReference type="Proteomes" id="UP000887013">
    <property type="component" value="Unassembled WGS sequence"/>
</dbReference>
<accession>A0A8X6U5Z2</accession>
<proteinExistence type="predicted"/>
<name>A0A8X6U5Z2_NEPPI</name>